<protein>
    <recommendedName>
        <fullName evidence="10">Sodium/calcium exchanger membrane region domain-containing protein</fullName>
    </recommendedName>
</protein>
<evidence type="ECO:0000259" key="10">
    <source>
        <dbReference type="Pfam" id="PF01699"/>
    </source>
</evidence>
<evidence type="ECO:0000256" key="8">
    <source>
        <dbReference type="SAM" id="MobiDB-lite"/>
    </source>
</evidence>
<feature type="compositionally biased region" description="Low complexity" evidence="8">
    <location>
        <begin position="355"/>
        <end position="375"/>
    </location>
</feature>
<feature type="compositionally biased region" description="Polar residues" evidence="8">
    <location>
        <begin position="76"/>
        <end position="95"/>
    </location>
</feature>
<evidence type="ECO:0000313" key="12">
    <source>
        <dbReference type="Proteomes" id="UP000053573"/>
    </source>
</evidence>
<dbReference type="FunFam" id="1.20.1420.30:FF:000011">
    <property type="entry name" value="Vacuolar calcium ion transporter"/>
    <property type="match status" value="1"/>
</dbReference>
<keyword evidence="7 9" id="KW-0472">Membrane</keyword>
<feature type="transmembrane region" description="Helical" evidence="9">
    <location>
        <begin position="270"/>
        <end position="292"/>
    </location>
</feature>
<feature type="transmembrane region" description="Helical" evidence="9">
    <location>
        <begin position="714"/>
        <end position="739"/>
    </location>
</feature>
<feature type="compositionally biased region" description="Basic residues" evidence="8">
    <location>
        <begin position="482"/>
        <end position="492"/>
    </location>
</feature>
<feature type="transmembrane region" description="Helical" evidence="9">
    <location>
        <begin position="235"/>
        <end position="258"/>
    </location>
</feature>
<feature type="compositionally biased region" description="Basic and acidic residues" evidence="8">
    <location>
        <begin position="509"/>
        <end position="518"/>
    </location>
</feature>
<feature type="transmembrane region" description="Helical" evidence="9">
    <location>
        <begin position="775"/>
        <end position="795"/>
    </location>
</feature>
<evidence type="ECO:0000256" key="5">
    <source>
        <dbReference type="ARBA" id="ARBA00022989"/>
    </source>
</evidence>
<feature type="transmembrane region" description="Helical" evidence="9">
    <location>
        <begin position="681"/>
        <end position="707"/>
    </location>
</feature>
<comment type="similarity">
    <text evidence="2">Belongs to the Ca(2+):cation antiporter (CaCA) (TC 2.A.19) family.</text>
</comment>
<comment type="subcellular location">
    <subcellularLocation>
        <location evidence="1">Endomembrane system</location>
        <topology evidence="1">Multi-pass membrane protein</topology>
    </subcellularLocation>
</comment>
<dbReference type="Proteomes" id="UP000053573">
    <property type="component" value="Unassembled WGS sequence"/>
</dbReference>
<dbReference type="STRING" id="2060906.A0A0H1BNJ9"/>
<reference evidence="12" key="1">
    <citation type="journal article" date="2015" name="PLoS Genet.">
        <title>The dynamic genome and transcriptome of the human fungal pathogen Blastomyces and close relative Emmonsia.</title>
        <authorList>
            <person name="Munoz J.F."/>
            <person name="Gauthier G.M."/>
            <person name="Desjardins C.A."/>
            <person name="Gallo J.E."/>
            <person name="Holder J."/>
            <person name="Sullivan T.D."/>
            <person name="Marty A.J."/>
            <person name="Carmen J.C."/>
            <person name="Chen Z."/>
            <person name="Ding L."/>
            <person name="Gujja S."/>
            <person name="Magrini V."/>
            <person name="Misas E."/>
            <person name="Mitreva M."/>
            <person name="Priest M."/>
            <person name="Saif S."/>
            <person name="Whiston E.A."/>
            <person name="Young S."/>
            <person name="Zeng Q."/>
            <person name="Goldman W.E."/>
            <person name="Mardis E.R."/>
            <person name="Taylor J.W."/>
            <person name="McEwen J.G."/>
            <person name="Clay O.K."/>
            <person name="Klein B.S."/>
            <person name="Cuomo C.A."/>
        </authorList>
    </citation>
    <scope>NUCLEOTIDE SEQUENCE [LARGE SCALE GENOMIC DNA]</scope>
    <source>
        <strain evidence="12">UAMH 139</strain>
    </source>
</reference>
<evidence type="ECO:0000256" key="6">
    <source>
        <dbReference type="ARBA" id="ARBA00023065"/>
    </source>
</evidence>
<dbReference type="GO" id="GO:0006874">
    <property type="term" value="P:intracellular calcium ion homeostasis"/>
    <property type="evidence" value="ECO:0007669"/>
    <property type="project" value="TreeGrafter"/>
</dbReference>
<dbReference type="GO" id="GO:0000329">
    <property type="term" value="C:fungal-type vacuole membrane"/>
    <property type="evidence" value="ECO:0007669"/>
    <property type="project" value="TreeGrafter"/>
</dbReference>
<dbReference type="InterPro" id="IPR004837">
    <property type="entry name" value="NaCa_Exmemb"/>
</dbReference>
<dbReference type="AlphaFoldDB" id="A0A0H1BNJ9"/>
<keyword evidence="3" id="KW-0813">Transport</keyword>
<dbReference type="EMBL" id="LDEV01000480">
    <property type="protein sequence ID" value="KLJ13114.1"/>
    <property type="molecule type" value="Genomic_DNA"/>
</dbReference>
<dbReference type="Gene3D" id="1.20.1420.30">
    <property type="entry name" value="NCX, central ion-binding region"/>
    <property type="match status" value="2"/>
</dbReference>
<dbReference type="PANTHER" id="PTHR31503">
    <property type="entry name" value="VACUOLAR CALCIUM ION TRANSPORTER"/>
    <property type="match status" value="1"/>
</dbReference>
<dbReference type="InterPro" id="IPR044880">
    <property type="entry name" value="NCX_ion-bd_dom_sf"/>
</dbReference>
<feature type="region of interest" description="Disordered" evidence="8">
    <location>
        <begin position="28"/>
        <end position="95"/>
    </location>
</feature>
<feature type="region of interest" description="Disordered" evidence="8">
    <location>
        <begin position="349"/>
        <end position="524"/>
    </location>
</feature>
<gene>
    <name evidence="11" type="ORF">EMPG_09429</name>
</gene>
<sequence>MNESSDEPPLIDRIARRFQIRAAAHEDSLGVNSRSNHDHNHILPITNSSARKHDPDDRAGNKPSCQDEPKPVPATEATSVDSRSPSATNDTGSEENAATIGAVDKDSLIIRIYRTIRLIILSSWINWALVFVPLGIALGAVNRSMGHESPISPTVVFSINAVAIVPLASLLSFATENAARNLSDKIGALLNVTFGNAVELIIFMYVFRNQLQFNFHSPPHIALVAKEVRIVQASLLGSILANLLLILGMCFLFGGLRYREQLYNSNITQMSAALLSLSVMSLLLPTAFHASFNNMEIADAVVLKVSRGTSVILLLVYVLYLLFQLKSHAYFYESTPQHKIDEESHPGVLADMLNSSSSSESSSSSDSDSDGTSGSYTRTERIKNALKKRRRHKQSIKSRDVRQSFSSASVNRTVSSSSQPTTESAPSQPGRHSESRSAGMDQTMSGDEADTDEANKIRHSPPSRPVCKDFAGPESSFNSHGNRQKQTKKRHIHNEGKERADSVNNPVIEKNDQDHHPIFDSTPPTHAKRQVNFAADAAESAEPTAAKPPLAVRSLSTRQVLPRVFMNRPHLYPTQSTTTAPFGSQCSSGENECGLRRANSLPGRLQSPFSRPIMPSAQPLPHLMTIAPSQNPGGIATETRGSCHISRTASIVLLVVSTALVAVCAEFLVDSIEYLVENTGVSQAFIGLVILPIVGNAAEHITAVVVAGKNKMDLAIGVALGSSIQIALFVTPVIVLLGWCLNTEMSLYFSLFETVSLFASTFIVNYLVLDGRTNYLEGALLISAYVIIALAAFFYPSCENLSMASGPHDARAC</sequence>
<feature type="domain" description="Sodium/calcium exchanger membrane region" evidence="10">
    <location>
        <begin position="650"/>
        <end position="793"/>
    </location>
</feature>
<feature type="transmembrane region" description="Helical" evidence="9">
    <location>
        <begin position="304"/>
        <end position="323"/>
    </location>
</feature>
<dbReference type="Pfam" id="PF01699">
    <property type="entry name" value="Na_Ca_ex"/>
    <property type="match status" value="2"/>
</dbReference>
<feature type="transmembrane region" description="Helical" evidence="9">
    <location>
        <begin position="153"/>
        <end position="174"/>
    </location>
</feature>
<evidence type="ECO:0000256" key="9">
    <source>
        <dbReference type="SAM" id="Phobius"/>
    </source>
</evidence>
<organism evidence="11 12">
    <name type="scientific">Blastomyces silverae</name>
    <dbReference type="NCBI Taxonomy" id="2060906"/>
    <lineage>
        <taxon>Eukaryota</taxon>
        <taxon>Fungi</taxon>
        <taxon>Dikarya</taxon>
        <taxon>Ascomycota</taxon>
        <taxon>Pezizomycotina</taxon>
        <taxon>Eurotiomycetes</taxon>
        <taxon>Eurotiomycetidae</taxon>
        <taxon>Onygenales</taxon>
        <taxon>Ajellomycetaceae</taxon>
        <taxon>Blastomyces</taxon>
    </lineage>
</organism>
<keyword evidence="6" id="KW-0406">Ion transport</keyword>
<evidence type="ECO:0000256" key="7">
    <source>
        <dbReference type="ARBA" id="ARBA00023136"/>
    </source>
</evidence>
<feature type="transmembrane region" description="Helical" evidence="9">
    <location>
        <begin position="649"/>
        <end position="669"/>
    </location>
</feature>
<feature type="domain" description="Sodium/calcium exchanger membrane region" evidence="10">
    <location>
        <begin position="154"/>
        <end position="325"/>
    </location>
</feature>
<dbReference type="GO" id="GO:0012505">
    <property type="term" value="C:endomembrane system"/>
    <property type="evidence" value="ECO:0007669"/>
    <property type="project" value="UniProtKB-SubCell"/>
</dbReference>
<evidence type="ECO:0000256" key="1">
    <source>
        <dbReference type="ARBA" id="ARBA00004127"/>
    </source>
</evidence>
<keyword evidence="12" id="KW-1185">Reference proteome</keyword>
<feature type="compositionally biased region" description="Low complexity" evidence="8">
    <location>
        <begin position="404"/>
        <end position="418"/>
    </location>
</feature>
<dbReference type="PANTHER" id="PTHR31503:SF18">
    <property type="entry name" value="CA(2+)_H(+) EXCHANGER, PUTATIVE (EUROFUNG)-RELATED"/>
    <property type="match status" value="1"/>
</dbReference>
<comment type="caution">
    <text evidence="11">The sequence shown here is derived from an EMBL/GenBank/DDBJ whole genome shotgun (WGS) entry which is preliminary data.</text>
</comment>
<dbReference type="InterPro" id="IPR004713">
    <property type="entry name" value="CaH_exchang"/>
</dbReference>
<proteinExistence type="inferred from homology"/>
<evidence type="ECO:0000256" key="4">
    <source>
        <dbReference type="ARBA" id="ARBA00022692"/>
    </source>
</evidence>
<feature type="transmembrane region" description="Helical" evidence="9">
    <location>
        <begin position="186"/>
        <end position="207"/>
    </location>
</feature>
<evidence type="ECO:0000313" key="11">
    <source>
        <dbReference type="EMBL" id="KLJ13114.1"/>
    </source>
</evidence>
<keyword evidence="4 9" id="KW-0812">Transmembrane</keyword>
<accession>A0A0H1BNJ9</accession>
<dbReference type="GO" id="GO:0015369">
    <property type="term" value="F:calcium:proton antiporter activity"/>
    <property type="evidence" value="ECO:0007669"/>
    <property type="project" value="TreeGrafter"/>
</dbReference>
<feature type="transmembrane region" description="Helical" evidence="9">
    <location>
        <begin position="745"/>
        <end position="768"/>
    </location>
</feature>
<dbReference type="OrthoDB" id="1699231at2759"/>
<feature type="compositionally biased region" description="Basic and acidic residues" evidence="8">
    <location>
        <begin position="51"/>
        <end position="70"/>
    </location>
</feature>
<keyword evidence="5 9" id="KW-1133">Transmembrane helix</keyword>
<name>A0A0H1BNJ9_9EURO</name>
<feature type="compositionally biased region" description="Basic residues" evidence="8">
    <location>
        <begin position="384"/>
        <end position="396"/>
    </location>
</feature>
<evidence type="ECO:0000256" key="2">
    <source>
        <dbReference type="ARBA" id="ARBA00008170"/>
    </source>
</evidence>
<feature type="transmembrane region" description="Helical" evidence="9">
    <location>
        <begin position="118"/>
        <end position="141"/>
    </location>
</feature>
<evidence type="ECO:0000256" key="3">
    <source>
        <dbReference type="ARBA" id="ARBA00022448"/>
    </source>
</evidence>